<gene>
    <name evidence="2" type="ORF">PGT21_001426</name>
    <name evidence="3" type="ORF">PGTUg99_002385</name>
</gene>
<evidence type="ECO:0000256" key="1">
    <source>
        <dbReference type="SAM" id="MobiDB-lite"/>
    </source>
</evidence>
<dbReference type="EMBL" id="VSWC01000054">
    <property type="protein sequence ID" value="KAA1099276.1"/>
    <property type="molecule type" value="Genomic_DNA"/>
</dbReference>
<keyword evidence="4" id="KW-1185">Reference proteome</keyword>
<feature type="region of interest" description="Disordered" evidence="1">
    <location>
        <begin position="49"/>
        <end position="103"/>
    </location>
</feature>
<name>A0A5B0SI84_PUCGR</name>
<dbReference type="AlphaFoldDB" id="A0A5B0SI84"/>
<reference evidence="4 5" key="1">
    <citation type="submission" date="2019-05" db="EMBL/GenBank/DDBJ databases">
        <title>Emergence of the Ug99 lineage of the wheat stem rust pathogen through somatic hybridization.</title>
        <authorList>
            <person name="Li F."/>
            <person name="Upadhyaya N.M."/>
            <person name="Sperschneider J."/>
            <person name="Matny O."/>
            <person name="Nguyen-Phuc H."/>
            <person name="Mago R."/>
            <person name="Raley C."/>
            <person name="Miller M.E."/>
            <person name="Silverstein K.A.T."/>
            <person name="Henningsen E."/>
            <person name="Hirsch C.D."/>
            <person name="Visser B."/>
            <person name="Pretorius Z.A."/>
            <person name="Steffenson B.J."/>
            <person name="Schwessinger B."/>
            <person name="Dodds P.N."/>
            <person name="Figueroa M."/>
        </authorList>
    </citation>
    <scope>NUCLEOTIDE SEQUENCE [LARGE SCALE GENOMIC DNA]</scope>
    <source>
        <strain evidence="2">21-0</strain>
        <strain evidence="3 5">Ug99</strain>
    </source>
</reference>
<dbReference type="EMBL" id="VDEP01000016">
    <property type="protein sequence ID" value="KAA1136893.1"/>
    <property type="molecule type" value="Genomic_DNA"/>
</dbReference>
<dbReference type="Proteomes" id="UP000324748">
    <property type="component" value="Unassembled WGS sequence"/>
</dbReference>
<evidence type="ECO:0000313" key="5">
    <source>
        <dbReference type="Proteomes" id="UP000325313"/>
    </source>
</evidence>
<organism evidence="3 5">
    <name type="scientific">Puccinia graminis f. sp. tritici</name>
    <dbReference type="NCBI Taxonomy" id="56615"/>
    <lineage>
        <taxon>Eukaryota</taxon>
        <taxon>Fungi</taxon>
        <taxon>Dikarya</taxon>
        <taxon>Basidiomycota</taxon>
        <taxon>Pucciniomycotina</taxon>
        <taxon>Pucciniomycetes</taxon>
        <taxon>Pucciniales</taxon>
        <taxon>Pucciniaceae</taxon>
        <taxon>Puccinia</taxon>
    </lineage>
</organism>
<accession>A0A5B0SI84</accession>
<evidence type="ECO:0000313" key="2">
    <source>
        <dbReference type="EMBL" id="KAA1099276.1"/>
    </source>
</evidence>
<evidence type="ECO:0000313" key="3">
    <source>
        <dbReference type="EMBL" id="KAA1136893.1"/>
    </source>
</evidence>
<comment type="caution">
    <text evidence="3">The sequence shown here is derived from an EMBL/GenBank/DDBJ whole genome shotgun (WGS) entry which is preliminary data.</text>
</comment>
<proteinExistence type="predicted"/>
<sequence>MDLIALQLKGDVPSSTQLDLEPKTVHLEVDVSDATYITLTVRLRGHTFKPDRPRVQTPQNEVGIGDVKRKRSDREGLPRGNPTITDNQSPSASDRFRARGGKS</sequence>
<feature type="compositionally biased region" description="Polar residues" evidence="1">
    <location>
        <begin position="82"/>
        <end position="92"/>
    </location>
</feature>
<evidence type="ECO:0000313" key="4">
    <source>
        <dbReference type="Proteomes" id="UP000324748"/>
    </source>
</evidence>
<protein>
    <submittedName>
        <fullName evidence="3">Uncharacterized protein</fullName>
    </submittedName>
</protein>
<dbReference type="Proteomes" id="UP000325313">
    <property type="component" value="Unassembled WGS sequence"/>
</dbReference>